<dbReference type="Proteomes" id="UP001142055">
    <property type="component" value="Chromosome 1"/>
</dbReference>
<evidence type="ECO:0000256" key="2">
    <source>
        <dbReference type="SAM" id="Phobius"/>
    </source>
</evidence>
<dbReference type="AlphaFoldDB" id="A0A9Q0RP80"/>
<keyword evidence="4" id="KW-1185">Reference proteome</keyword>
<comment type="caution">
    <text evidence="3">The sequence shown here is derived from an EMBL/GenBank/DDBJ whole genome shotgun (WGS) entry which is preliminary data.</text>
</comment>
<protein>
    <submittedName>
        <fullName evidence="3">Uncharacterized protein</fullName>
    </submittedName>
</protein>
<evidence type="ECO:0000313" key="3">
    <source>
        <dbReference type="EMBL" id="KAJ6221529.1"/>
    </source>
</evidence>
<name>A0A9Q0RP80_BLOTA</name>
<organism evidence="3 4">
    <name type="scientific">Blomia tropicalis</name>
    <name type="common">Mite</name>
    <dbReference type="NCBI Taxonomy" id="40697"/>
    <lineage>
        <taxon>Eukaryota</taxon>
        <taxon>Metazoa</taxon>
        <taxon>Ecdysozoa</taxon>
        <taxon>Arthropoda</taxon>
        <taxon>Chelicerata</taxon>
        <taxon>Arachnida</taxon>
        <taxon>Acari</taxon>
        <taxon>Acariformes</taxon>
        <taxon>Sarcoptiformes</taxon>
        <taxon>Astigmata</taxon>
        <taxon>Glycyphagoidea</taxon>
        <taxon>Echimyopodidae</taxon>
        <taxon>Blomia</taxon>
    </lineage>
</organism>
<feature type="region of interest" description="Disordered" evidence="1">
    <location>
        <begin position="483"/>
        <end position="530"/>
    </location>
</feature>
<evidence type="ECO:0000313" key="4">
    <source>
        <dbReference type="Proteomes" id="UP001142055"/>
    </source>
</evidence>
<keyword evidence="2" id="KW-1133">Transmembrane helix</keyword>
<feature type="transmembrane region" description="Helical" evidence="2">
    <location>
        <begin position="44"/>
        <end position="65"/>
    </location>
</feature>
<feature type="transmembrane region" description="Helical" evidence="2">
    <location>
        <begin position="71"/>
        <end position="92"/>
    </location>
</feature>
<keyword evidence="2" id="KW-0472">Membrane</keyword>
<feature type="transmembrane region" description="Helical" evidence="2">
    <location>
        <begin position="267"/>
        <end position="287"/>
    </location>
</feature>
<keyword evidence="2" id="KW-0812">Transmembrane</keyword>
<accession>A0A9Q0RP80</accession>
<dbReference type="EMBL" id="JAPWDV010000001">
    <property type="protein sequence ID" value="KAJ6221529.1"/>
    <property type="molecule type" value="Genomic_DNA"/>
</dbReference>
<feature type="compositionally biased region" description="Basic and acidic residues" evidence="1">
    <location>
        <begin position="516"/>
        <end position="527"/>
    </location>
</feature>
<evidence type="ECO:0000256" key="1">
    <source>
        <dbReference type="SAM" id="MobiDB-lite"/>
    </source>
</evidence>
<sequence length="550" mass="60488">MAKIIYETTLLMCSSCVIFTGTLSAVLLMLAWPNDRILGLSTRLVIGLCLVIVAIFSVGFVGTIAESIRALLAYACLLILFPVSVLLVEIILRLSTMSPIPIQLATSSPTTTNITVPMNVADEIQSLLTPMSTTPKATLIFSNSFTSIDQSSSSVRNMSVHEMFQPPLNALLPSPSNVSNTNQRFPYISTPMPTDFYILFKDGGYVDNPSRSTFNSRTTLDHTNSNETAIGNNRSQPTTTFLKASQNFWSDIFTTSLSPRVEILVEYLLIGMLAFVLVQIAVAYLLASEIRTLRSELSFLSSLQIRKRGSSHEDDDSPDCPLTEIHETNVDKESSTNTNTTTLIHDFLPCFDGTLCQVPSNSVANCTNNGQYSSDFCLLTFQQSLPIPMVQVHSNPEVMTETSMMANLTSNDINNVKNNIGIEHGNSFNTNYVNVIIDETLANKATQFASNMSSSSSSLTSHTNRRNRMGSFRVTFDSAPEYFGEANNERDDNDVGVGGGGSRSSEPIENNLVGNKNDEHDRIDESTSTHTSVQQKIQHFQVKQCQQNHL</sequence>
<feature type="transmembrane region" description="Helical" evidence="2">
    <location>
        <begin position="6"/>
        <end position="32"/>
    </location>
</feature>
<proteinExistence type="predicted"/>
<reference evidence="3" key="1">
    <citation type="submission" date="2022-12" db="EMBL/GenBank/DDBJ databases">
        <title>Genome assemblies of Blomia tropicalis.</title>
        <authorList>
            <person name="Cui Y."/>
        </authorList>
    </citation>
    <scope>NUCLEOTIDE SEQUENCE</scope>
    <source>
        <tissue evidence="3">Adult mites</tissue>
    </source>
</reference>
<gene>
    <name evidence="3" type="ORF">RDWZM_000074</name>
</gene>